<keyword evidence="3" id="KW-1185">Reference proteome</keyword>
<protein>
    <submittedName>
        <fullName evidence="2">Uncharacterized protein</fullName>
    </submittedName>
</protein>
<evidence type="ECO:0000313" key="2">
    <source>
        <dbReference type="EMBL" id="MPC69564.1"/>
    </source>
</evidence>
<accession>A0A5B7HM06</accession>
<name>A0A5B7HM06_PORTR</name>
<sequence length="213" mass="21773">MAQIVGFVEHDQRLPGERGAAGGRLAGGSLRLVIGAGGCDVVLRRRAIGAGGYDIMGGRPWGGKVPESKVSLAVPRQQHPPRCTLATACTLGIARRSDGIRTELLEELLAVTSLAGLVITVLPNSLVSNNGSFVFNGISLAGQSSSTRCAASATGGAHLEAPDRSAVSFSDRPASDACSCSASLRPQSAAPCHASSTLQVTGSKGVPGERRWS</sequence>
<dbReference type="AlphaFoldDB" id="A0A5B7HM06"/>
<reference evidence="2 3" key="1">
    <citation type="submission" date="2019-05" db="EMBL/GenBank/DDBJ databases">
        <title>Another draft genome of Portunus trituberculatus and its Hox gene families provides insights of decapod evolution.</title>
        <authorList>
            <person name="Jeong J.-H."/>
            <person name="Song I."/>
            <person name="Kim S."/>
            <person name="Choi T."/>
            <person name="Kim D."/>
            <person name="Ryu S."/>
            <person name="Kim W."/>
        </authorList>
    </citation>
    <scope>NUCLEOTIDE SEQUENCE [LARGE SCALE GENOMIC DNA]</scope>
    <source>
        <tissue evidence="2">Muscle</tissue>
    </source>
</reference>
<gene>
    <name evidence="2" type="ORF">E2C01_063794</name>
</gene>
<comment type="caution">
    <text evidence="2">The sequence shown here is derived from an EMBL/GenBank/DDBJ whole genome shotgun (WGS) entry which is preliminary data.</text>
</comment>
<dbReference type="EMBL" id="VSRR010029645">
    <property type="protein sequence ID" value="MPC69564.1"/>
    <property type="molecule type" value="Genomic_DNA"/>
</dbReference>
<evidence type="ECO:0000313" key="3">
    <source>
        <dbReference type="Proteomes" id="UP000324222"/>
    </source>
</evidence>
<evidence type="ECO:0000256" key="1">
    <source>
        <dbReference type="SAM" id="MobiDB-lite"/>
    </source>
</evidence>
<proteinExistence type="predicted"/>
<organism evidence="2 3">
    <name type="scientific">Portunus trituberculatus</name>
    <name type="common">Swimming crab</name>
    <name type="synonym">Neptunus trituberculatus</name>
    <dbReference type="NCBI Taxonomy" id="210409"/>
    <lineage>
        <taxon>Eukaryota</taxon>
        <taxon>Metazoa</taxon>
        <taxon>Ecdysozoa</taxon>
        <taxon>Arthropoda</taxon>
        <taxon>Crustacea</taxon>
        <taxon>Multicrustacea</taxon>
        <taxon>Malacostraca</taxon>
        <taxon>Eumalacostraca</taxon>
        <taxon>Eucarida</taxon>
        <taxon>Decapoda</taxon>
        <taxon>Pleocyemata</taxon>
        <taxon>Brachyura</taxon>
        <taxon>Eubrachyura</taxon>
        <taxon>Portunoidea</taxon>
        <taxon>Portunidae</taxon>
        <taxon>Portuninae</taxon>
        <taxon>Portunus</taxon>
    </lineage>
</organism>
<feature type="region of interest" description="Disordered" evidence="1">
    <location>
        <begin position="187"/>
        <end position="213"/>
    </location>
</feature>
<dbReference type="Proteomes" id="UP000324222">
    <property type="component" value="Unassembled WGS sequence"/>
</dbReference>